<comment type="caution">
    <text evidence="1">The sequence shown here is derived from an EMBL/GenBank/DDBJ whole genome shotgun (WGS) entry which is preliminary data.</text>
</comment>
<keyword evidence="2" id="KW-1185">Reference proteome</keyword>
<dbReference type="EMBL" id="PGGS01000815">
    <property type="protein sequence ID" value="PNH01700.1"/>
    <property type="molecule type" value="Genomic_DNA"/>
</dbReference>
<evidence type="ECO:0000313" key="1">
    <source>
        <dbReference type="EMBL" id="PNH01700.1"/>
    </source>
</evidence>
<dbReference type="GO" id="GO:0000428">
    <property type="term" value="C:DNA-directed RNA polymerase complex"/>
    <property type="evidence" value="ECO:0007669"/>
    <property type="project" value="UniProtKB-KW"/>
</dbReference>
<gene>
    <name evidence="1" type="ORF">TSOC_012401</name>
</gene>
<accession>A0A2J7ZN71</accession>
<keyword evidence="1" id="KW-0804">Transcription</keyword>
<protein>
    <submittedName>
        <fullName evidence="1">DNA-directed RNA polymerase II subunit RPB7</fullName>
    </submittedName>
</protein>
<reference evidence="1 2" key="1">
    <citation type="journal article" date="2017" name="Mol. Biol. Evol.">
        <title>The 4-celled Tetrabaena socialis nuclear genome reveals the essential components for genetic control of cell number at the origin of multicellularity in the volvocine lineage.</title>
        <authorList>
            <person name="Featherston J."/>
            <person name="Arakaki Y."/>
            <person name="Hanschen E.R."/>
            <person name="Ferris P.J."/>
            <person name="Michod R.E."/>
            <person name="Olson B.J.S.C."/>
            <person name="Nozaki H."/>
            <person name="Durand P.M."/>
        </authorList>
    </citation>
    <scope>NUCLEOTIDE SEQUENCE [LARGE SCALE GENOMIC DNA]</scope>
    <source>
        <strain evidence="1 2">NIES-571</strain>
    </source>
</reference>
<keyword evidence="1" id="KW-0240">DNA-directed RNA polymerase</keyword>
<dbReference type="AlphaFoldDB" id="A0A2J7ZN71"/>
<sequence>MFYYLTLNKALDIHPKDFGSRLREVLQSKPITEGRTRQGIFEWPRIREDQSGYATFEVTYGCIVCRPYKGEVLDAVATSVDKVSWKVVSGVMGFFVQARPLQLFVTQHFCIVTVKED</sequence>
<organism evidence="1 2">
    <name type="scientific">Tetrabaena socialis</name>
    <dbReference type="NCBI Taxonomy" id="47790"/>
    <lineage>
        <taxon>Eukaryota</taxon>
        <taxon>Viridiplantae</taxon>
        <taxon>Chlorophyta</taxon>
        <taxon>core chlorophytes</taxon>
        <taxon>Chlorophyceae</taxon>
        <taxon>CS clade</taxon>
        <taxon>Chlamydomonadales</taxon>
        <taxon>Tetrabaenaceae</taxon>
        <taxon>Tetrabaena</taxon>
    </lineage>
</organism>
<name>A0A2J7ZN71_9CHLO</name>
<proteinExistence type="predicted"/>
<dbReference type="OrthoDB" id="1162399at2759"/>
<evidence type="ECO:0000313" key="2">
    <source>
        <dbReference type="Proteomes" id="UP000236333"/>
    </source>
</evidence>
<dbReference type="Proteomes" id="UP000236333">
    <property type="component" value="Unassembled WGS sequence"/>
</dbReference>